<dbReference type="PANTHER" id="PTHR36927">
    <property type="entry name" value="BLR4337 PROTEIN"/>
    <property type="match status" value="1"/>
</dbReference>
<dbReference type="eggNOG" id="ENOG502T400">
    <property type="taxonomic scope" value="Eukaryota"/>
</dbReference>
<name>A0A0A1V927_9HYPO</name>
<keyword evidence="1" id="KW-0472">Membrane</keyword>
<dbReference type="Pfam" id="PF01757">
    <property type="entry name" value="Acyl_transf_3"/>
    <property type="match status" value="1"/>
</dbReference>
<dbReference type="InterPro" id="IPR050623">
    <property type="entry name" value="Glucan_succinyl_AcylTrfase"/>
</dbReference>
<dbReference type="PANTHER" id="PTHR36927:SF4">
    <property type="entry name" value="BLR5718 PROTEIN"/>
    <property type="match status" value="1"/>
</dbReference>
<feature type="transmembrane region" description="Helical" evidence="1">
    <location>
        <begin position="30"/>
        <end position="49"/>
    </location>
</feature>
<feature type="transmembrane region" description="Helical" evidence="1">
    <location>
        <begin position="212"/>
        <end position="235"/>
    </location>
</feature>
<dbReference type="GO" id="GO:0016747">
    <property type="term" value="F:acyltransferase activity, transferring groups other than amino-acyl groups"/>
    <property type="evidence" value="ECO:0007669"/>
    <property type="project" value="InterPro"/>
</dbReference>
<keyword evidence="3" id="KW-0012">Acyltransferase</keyword>
<dbReference type="Proteomes" id="UP000030151">
    <property type="component" value="Unassembled WGS sequence"/>
</dbReference>
<evidence type="ECO:0000256" key="1">
    <source>
        <dbReference type="SAM" id="Phobius"/>
    </source>
</evidence>
<keyword evidence="3" id="KW-0808">Transferase</keyword>
<dbReference type="HOGENOM" id="CLU_036097_2_0_1"/>
<feature type="transmembrane region" description="Helical" evidence="1">
    <location>
        <begin position="423"/>
        <end position="449"/>
    </location>
</feature>
<keyword evidence="1" id="KW-0812">Transmembrane</keyword>
<evidence type="ECO:0000259" key="2">
    <source>
        <dbReference type="Pfam" id="PF01757"/>
    </source>
</evidence>
<feature type="transmembrane region" description="Helical" evidence="1">
    <location>
        <begin position="298"/>
        <end position="320"/>
    </location>
</feature>
<comment type="caution">
    <text evidence="3">The sequence shown here is derived from an EMBL/GenBank/DDBJ whole genome shotgun (WGS) entry which is preliminary data.</text>
</comment>
<dbReference type="EMBL" id="JELW01000001">
    <property type="protein sequence ID" value="EXV06729.1"/>
    <property type="molecule type" value="Genomic_DNA"/>
</dbReference>
<dbReference type="AlphaFoldDB" id="A0A0A1V927"/>
<gene>
    <name evidence="3" type="ORF">X797_001449</name>
</gene>
<accession>A0A0A1V927</accession>
<evidence type="ECO:0000313" key="4">
    <source>
        <dbReference type="Proteomes" id="UP000030151"/>
    </source>
</evidence>
<feature type="transmembrane region" description="Helical" evidence="1">
    <location>
        <begin position="120"/>
        <end position="139"/>
    </location>
</feature>
<dbReference type="OrthoDB" id="4141464at2759"/>
<feature type="domain" description="Acyltransferase 3" evidence="2">
    <location>
        <begin position="25"/>
        <end position="436"/>
    </location>
</feature>
<evidence type="ECO:0000313" key="3">
    <source>
        <dbReference type="EMBL" id="EXV06729.1"/>
    </source>
</evidence>
<feature type="transmembrane region" description="Helical" evidence="1">
    <location>
        <begin position="69"/>
        <end position="90"/>
    </location>
</feature>
<protein>
    <submittedName>
        <fullName evidence="3">Acyltransferase family protein</fullName>
    </submittedName>
</protein>
<proteinExistence type="predicted"/>
<feature type="transmembrane region" description="Helical" evidence="1">
    <location>
        <begin position="341"/>
        <end position="367"/>
    </location>
</feature>
<sequence length="459" mass="50531">MTLSSRRRGTRNHAASKATISLRRHDLDNLRTFLTGLVIVHHTAVTYGAPGRAPFRSAVTRLASPGADIPPTIAAAFNQSFFMGLFFWISGRVSAQSLARIDQDPGRTRWAFIKSKSSRLGLVAVLYTLVVQPASHLVALEEPSLSSISARLAEYFSTMRGIRGPVWYTVNLLIMDSVTALMAPRAETRAMRNEKEENHTAGNDDHQSPPSWYVWLARYGWIGAAALSFLARLYYPLGAKLKIIALQPAYASQYILAYTMGHASYKYGTSFMGVVALGKTSGKDEAAASDEKSGNSSLSVVAATLVSLATLPVVSIPYLFQDAGGNWMAQSMIDIRGGWNVAAFLYALWNELSFIIVCPALLTYFAAWHNRPAKSSLFQARYSYGAFLMHTLVNTVSEVVFDQLLWCDDCKCVSLVSHSLWRWLAPSVMTIVVGAVNVYCSFGVAKLLLDMFPTLRRVI</sequence>
<reference evidence="3 4" key="1">
    <citation type="submission" date="2014-02" db="EMBL/GenBank/DDBJ databases">
        <title>The genome sequence of the entomopathogenic fungus Metarhizium robertsii ARSEF 2575.</title>
        <authorList>
            <person name="Giuliano Garisto Donzelli B."/>
            <person name="Roe B.A."/>
            <person name="Macmil S.L."/>
            <person name="Krasnoff S.B."/>
            <person name="Gibson D.M."/>
        </authorList>
    </citation>
    <scope>NUCLEOTIDE SEQUENCE [LARGE SCALE GENOMIC DNA]</scope>
    <source>
        <strain evidence="3 4">ARSEF 2575</strain>
    </source>
</reference>
<keyword evidence="1" id="KW-1133">Transmembrane helix</keyword>
<dbReference type="InterPro" id="IPR002656">
    <property type="entry name" value="Acyl_transf_3_dom"/>
</dbReference>
<organism evidence="3 4">
    <name type="scientific">Metarhizium robertsii</name>
    <dbReference type="NCBI Taxonomy" id="568076"/>
    <lineage>
        <taxon>Eukaryota</taxon>
        <taxon>Fungi</taxon>
        <taxon>Dikarya</taxon>
        <taxon>Ascomycota</taxon>
        <taxon>Pezizomycotina</taxon>
        <taxon>Sordariomycetes</taxon>
        <taxon>Hypocreomycetidae</taxon>
        <taxon>Hypocreales</taxon>
        <taxon>Clavicipitaceae</taxon>
        <taxon>Metarhizium</taxon>
    </lineage>
</organism>